<dbReference type="CDD" id="cd01065">
    <property type="entry name" value="NAD_bind_Shikimate_DH"/>
    <property type="match status" value="1"/>
</dbReference>
<gene>
    <name evidence="4" type="ORF">metaSSY_00640</name>
</gene>
<dbReference type="GO" id="GO:0009073">
    <property type="term" value="P:aromatic amino acid family biosynthetic process"/>
    <property type="evidence" value="ECO:0007669"/>
    <property type="project" value="UniProtKB-KW"/>
</dbReference>
<dbReference type="GO" id="GO:0050661">
    <property type="term" value="F:NADP binding"/>
    <property type="evidence" value="ECO:0007669"/>
    <property type="project" value="TreeGrafter"/>
</dbReference>
<dbReference type="PANTHER" id="PTHR21089:SF1">
    <property type="entry name" value="BIFUNCTIONAL 3-DEHYDROQUINATE DEHYDRATASE_SHIKIMATE DEHYDROGENASE, CHLOROPLASTIC"/>
    <property type="match status" value="1"/>
</dbReference>
<sequence>MFGLIGYPLHHSFSAKYFNDFFARTEIPEYYELFPIRDIDEFPLLLKKHRDLEGLNVTIPYKEKIIPFLTDLSEEAREIGAVNTIRILNRGKILIGHNTDAIGFKNSISPLLMPHMKKALILGTGGASKAVDYVLKKLGLEVTKVSRRESEGVMTYDQLDEDVISSHHVIVNTTPLGTWPDIDKYPDIPYQFLSPLHLCFDLVYNPETTSFMRKSAEHGAMVKNGLEMLHGQADAAWRIWVP</sequence>
<dbReference type="GO" id="GO:0004764">
    <property type="term" value="F:shikimate 3-dehydrogenase (NADP+) activity"/>
    <property type="evidence" value="ECO:0007669"/>
    <property type="project" value="InterPro"/>
</dbReference>
<dbReference type="InterPro" id="IPR022893">
    <property type="entry name" value="Shikimate_DH_fam"/>
</dbReference>
<dbReference type="SUPFAM" id="SSF53223">
    <property type="entry name" value="Aminoacid dehydrogenase-like, N-terminal domain"/>
    <property type="match status" value="1"/>
</dbReference>
<protein>
    <submittedName>
        <fullName evidence="4">Putative shikimate 5-dehydrogenase</fullName>
    </submittedName>
</protein>
<dbReference type="AlphaFoldDB" id="R4JBK9"/>
<dbReference type="PANTHER" id="PTHR21089">
    <property type="entry name" value="SHIKIMATE DEHYDROGENASE"/>
    <property type="match status" value="1"/>
</dbReference>
<dbReference type="Gene3D" id="3.40.50.10860">
    <property type="entry name" value="Leucine Dehydrogenase, chain A, domain 1"/>
    <property type="match status" value="1"/>
</dbReference>
<dbReference type="GO" id="GO:0019632">
    <property type="term" value="P:shikimate metabolic process"/>
    <property type="evidence" value="ECO:0007669"/>
    <property type="project" value="TreeGrafter"/>
</dbReference>
<dbReference type="GO" id="GO:0009423">
    <property type="term" value="P:chorismate biosynthetic process"/>
    <property type="evidence" value="ECO:0007669"/>
    <property type="project" value="TreeGrafter"/>
</dbReference>
<dbReference type="GO" id="GO:0005829">
    <property type="term" value="C:cytosol"/>
    <property type="evidence" value="ECO:0007669"/>
    <property type="project" value="TreeGrafter"/>
</dbReference>
<feature type="domain" description="Shikimate dehydrogenase substrate binding N-terminal" evidence="3">
    <location>
        <begin position="4"/>
        <end position="85"/>
    </location>
</feature>
<accession>R4JBK9</accession>
<name>R4JBK9_9BACT</name>
<evidence type="ECO:0000256" key="2">
    <source>
        <dbReference type="ARBA" id="ARBA00023141"/>
    </source>
</evidence>
<dbReference type="InterPro" id="IPR013708">
    <property type="entry name" value="Shikimate_DH-bd_N"/>
</dbReference>
<dbReference type="InterPro" id="IPR046346">
    <property type="entry name" value="Aminoacid_DH-like_N_sf"/>
</dbReference>
<evidence type="ECO:0000256" key="1">
    <source>
        <dbReference type="ARBA" id="ARBA00004871"/>
    </source>
</evidence>
<proteinExistence type="predicted"/>
<evidence type="ECO:0000313" key="4">
    <source>
        <dbReference type="EMBL" id="AGK84818.1"/>
    </source>
</evidence>
<organism evidence="4">
    <name type="scientific">uncultured bacterium BAC25G1</name>
    <dbReference type="NCBI Taxonomy" id="1329523"/>
    <lineage>
        <taxon>Bacteria</taxon>
        <taxon>environmental samples</taxon>
    </lineage>
</organism>
<keyword evidence="2" id="KW-0057">Aromatic amino acid biosynthesis</keyword>
<keyword evidence="2" id="KW-0028">Amino-acid biosynthesis</keyword>
<dbReference type="Gene3D" id="3.40.50.720">
    <property type="entry name" value="NAD(P)-binding Rossmann-like Domain"/>
    <property type="match status" value="1"/>
</dbReference>
<comment type="pathway">
    <text evidence="1">Metabolic intermediate biosynthesis; chorismate biosynthesis; chorismate from D-erythrose 4-phosphate and phosphoenolpyruvate: step 4/7.</text>
</comment>
<dbReference type="SUPFAM" id="SSF51735">
    <property type="entry name" value="NAD(P)-binding Rossmann-fold domains"/>
    <property type="match status" value="1"/>
</dbReference>
<dbReference type="Pfam" id="PF08501">
    <property type="entry name" value="Shikimate_dh_N"/>
    <property type="match status" value="1"/>
</dbReference>
<dbReference type="InterPro" id="IPR036291">
    <property type="entry name" value="NAD(P)-bd_dom_sf"/>
</dbReference>
<evidence type="ECO:0000259" key="3">
    <source>
        <dbReference type="Pfam" id="PF08501"/>
    </source>
</evidence>
<reference evidence="4" key="1">
    <citation type="journal article" date="2013" name="Appl. Environ. Microbiol.">
        <title>Functional screening of a metagenomic library reveals operons responsible for enhanced intestinal colonization by gut commensal microbes.</title>
        <authorList>
            <person name="Yoon M.Y."/>
            <person name="Lee K.M."/>
            <person name="Yoon Y."/>
            <person name="Go J."/>
            <person name="Park Y."/>
            <person name="Cho Y.J."/>
            <person name="Tannock G.W."/>
            <person name="Yoon S.S."/>
        </authorList>
    </citation>
    <scope>NUCLEOTIDE SEQUENCE</scope>
</reference>
<dbReference type="EMBL" id="KC595277">
    <property type="protein sequence ID" value="AGK84818.1"/>
    <property type="molecule type" value="Genomic_DNA"/>
</dbReference>